<comment type="caution">
    <text evidence="2">The sequence shown here is derived from an EMBL/GenBank/DDBJ whole genome shotgun (WGS) entry which is preliminary data.</text>
</comment>
<dbReference type="OrthoDB" id="9809635at2"/>
<protein>
    <submittedName>
        <fullName evidence="2">Uncharacterized protein</fullName>
    </submittedName>
</protein>
<feature type="region of interest" description="Disordered" evidence="1">
    <location>
        <begin position="27"/>
        <end position="62"/>
    </location>
</feature>
<evidence type="ECO:0000256" key="1">
    <source>
        <dbReference type="SAM" id="MobiDB-lite"/>
    </source>
</evidence>
<accession>A0A4D4J543</accession>
<keyword evidence="3" id="KW-1185">Reference proteome</keyword>
<gene>
    <name evidence="2" type="ORF">GTS_07160</name>
</gene>
<name>A0A4D4J543_9PSEU</name>
<dbReference type="Gene3D" id="3.40.710.10">
    <property type="entry name" value="DD-peptidase/beta-lactamase superfamily"/>
    <property type="match status" value="1"/>
</dbReference>
<dbReference type="EMBL" id="BJFL01000002">
    <property type="protein sequence ID" value="GDY29083.1"/>
    <property type="molecule type" value="Genomic_DNA"/>
</dbReference>
<evidence type="ECO:0000313" key="2">
    <source>
        <dbReference type="EMBL" id="GDY29083.1"/>
    </source>
</evidence>
<dbReference type="AlphaFoldDB" id="A0A4D4J543"/>
<reference evidence="3" key="1">
    <citation type="submission" date="2019-04" db="EMBL/GenBank/DDBJ databases">
        <title>Draft genome sequence of Pseudonocardiaceae bacterium SL3-2-4.</title>
        <authorList>
            <person name="Ningsih F."/>
            <person name="Yokota A."/>
            <person name="Sakai Y."/>
            <person name="Nanatani K."/>
            <person name="Yabe S."/>
            <person name="Oetari A."/>
            <person name="Sjamsuridzal W."/>
        </authorList>
    </citation>
    <scope>NUCLEOTIDE SEQUENCE [LARGE SCALE GENOMIC DNA]</scope>
    <source>
        <strain evidence="3">SL3-2-4</strain>
    </source>
</reference>
<evidence type="ECO:0000313" key="3">
    <source>
        <dbReference type="Proteomes" id="UP000298860"/>
    </source>
</evidence>
<dbReference type="RefSeq" id="WP_137812246.1">
    <property type="nucleotide sequence ID" value="NZ_BJFL01000002.1"/>
</dbReference>
<proteinExistence type="predicted"/>
<organism evidence="2 3">
    <name type="scientific">Gandjariella thermophila</name>
    <dbReference type="NCBI Taxonomy" id="1931992"/>
    <lineage>
        <taxon>Bacteria</taxon>
        <taxon>Bacillati</taxon>
        <taxon>Actinomycetota</taxon>
        <taxon>Actinomycetes</taxon>
        <taxon>Pseudonocardiales</taxon>
        <taxon>Pseudonocardiaceae</taxon>
        <taxon>Gandjariella</taxon>
    </lineage>
</organism>
<sequence length="138" mass="14640">MTLPWSDRDDAPGTDVMLSDLQFQDRGCANGEVRPGSSPTMADCRSAQELGQPRPMGNLSSPLTFGHNGSNCCLAWTDPTRRLVFVYLTDLLTDGHEGAHHQGAVSDAVLAACPPDANLGAQSATRRDAPIEGIGHLL</sequence>
<dbReference type="InterPro" id="IPR012338">
    <property type="entry name" value="Beta-lactam/transpept-like"/>
</dbReference>
<dbReference type="Proteomes" id="UP000298860">
    <property type="component" value="Unassembled WGS sequence"/>
</dbReference>